<keyword evidence="3" id="KW-0808">Transferase</keyword>
<proteinExistence type="predicted"/>
<feature type="signal peptide" evidence="2">
    <location>
        <begin position="1"/>
        <end position="23"/>
    </location>
</feature>
<dbReference type="SUPFAM" id="SSF53448">
    <property type="entry name" value="Nucleotide-diphospho-sugar transferases"/>
    <property type="match status" value="1"/>
</dbReference>
<dbReference type="Proteomes" id="UP000887229">
    <property type="component" value="Unassembled WGS sequence"/>
</dbReference>
<name>A0A9P7ZFI5_9HYPO</name>
<dbReference type="OrthoDB" id="2014201at2759"/>
<evidence type="ECO:0000313" key="4">
    <source>
        <dbReference type="Proteomes" id="UP000887229"/>
    </source>
</evidence>
<keyword evidence="1" id="KW-0812">Transmembrane</keyword>
<organism evidence="3 4">
    <name type="scientific">Emericellopsis atlantica</name>
    <dbReference type="NCBI Taxonomy" id="2614577"/>
    <lineage>
        <taxon>Eukaryota</taxon>
        <taxon>Fungi</taxon>
        <taxon>Dikarya</taxon>
        <taxon>Ascomycota</taxon>
        <taxon>Pezizomycotina</taxon>
        <taxon>Sordariomycetes</taxon>
        <taxon>Hypocreomycetidae</taxon>
        <taxon>Hypocreales</taxon>
        <taxon>Bionectriaceae</taxon>
        <taxon>Emericellopsis</taxon>
    </lineage>
</organism>
<keyword evidence="1" id="KW-1133">Transmembrane helix</keyword>
<dbReference type="EMBL" id="MU251275">
    <property type="protein sequence ID" value="KAG9250610.1"/>
    <property type="molecule type" value="Genomic_DNA"/>
</dbReference>
<comment type="caution">
    <text evidence="3">The sequence shown here is derived from an EMBL/GenBank/DDBJ whole genome shotgun (WGS) entry which is preliminary data.</text>
</comment>
<evidence type="ECO:0000313" key="3">
    <source>
        <dbReference type="EMBL" id="KAG9250610.1"/>
    </source>
</evidence>
<feature type="chain" id="PRO_5040502488" evidence="2">
    <location>
        <begin position="24"/>
        <end position="301"/>
    </location>
</feature>
<evidence type="ECO:0000256" key="2">
    <source>
        <dbReference type="SAM" id="SignalP"/>
    </source>
</evidence>
<sequence>MAKPVFLFIILLSIVCTLHYLRTDPPWSRNAYVFYVTQDTYACSALINVFILRHLFYTKYRIIILVSDEVSTVYYEAFANLGASVIEKDPPPLHSQSVAYYHGCLLKLVAFSLIDLKPPLERIITMDADQLILRDLDHAFDLPLTSVSAPKAYWIDNHTYSSTLMAFKPSQRLWDKVSGAMLSVPADTYDMDIMNRLFHDTFEELPGTYGTLNSHWEDNNTPTWFTSPEDQRIKPTLDEDLRELFTRVHVLHFTAVGKPWMYDVEELWARRPEAHPILIEQWAFWRTSALQLCPSDIIDHV</sequence>
<dbReference type="Gene3D" id="3.90.550.10">
    <property type="entry name" value="Spore Coat Polysaccharide Biosynthesis Protein SpsA, Chain A"/>
    <property type="match status" value="1"/>
</dbReference>
<dbReference type="RefSeq" id="XP_046114534.1">
    <property type="nucleotide sequence ID" value="XM_046259250.1"/>
</dbReference>
<keyword evidence="1" id="KW-0472">Membrane</keyword>
<reference evidence="3" key="1">
    <citation type="journal article" date="2021" name="IMA Fungus">
        <title>Genomic characterization of three marine fungi, including Emericellopsis atlantica sp. nov. with signatures of a generalist lifestyle and marine biomass degradation.</title>
        <authorList>
            <person name="Hagestad O.C."/>
            <person name="Hou L."/>
            <person name="Andersen J.H."/>
            <person name="Hansen E.H."/>
            <person name="Altermark B."/>
            <person name="Li C."/>
            <person name="Kuhnert E."/>
            <person name="Cox R.J."/>
            <person name="Crous P.W."/>
            <person name="Spatafora J.W."/>
            <person name="Lail K."/>
            <person name="Amirebrahimi M."/>
            <person name="Lipzen A."/>
            <person name="Pangilinan J."/>
            <person name="Andreopoulos W."/>
            <person name="Hayes R.D."/>
            <person name="Ng V."/>
            <person name="Grigoriev I.V."/>
            <person name="Jackson S.A."/>
            <person name="Sutton T.D.S."/>
            <person name="Dobson A.D.W."/>
            <person name="Rama T."/>
        </authorList>
    </citation>
    <scope>NUCLEOTIDE SEQUENCE</scope>
    <source>
        <strain evidence="3">TS7</strain>
    </source>
</reference>
<evidence type="ECO:0000256" key="1">
    <source>
        <dbReference type="SAM" id="Phobius"/>
    </source>
</evidence>
<dbReference type="PANTHER" id="PTHR11183">
    <property type="entry name" value="GLYCOGENIN SUBFAMILY MEMBER"/>
    <property type="match status" value="1"/>
</dbReference>
<accession>A0A9P7ZFI5</accession>
<feature type="transmembrane region" description="Helical" evidence="1">
    <location>
        <begin position="33"/>
        <end position="52"/>
    </location>
</feature>
<gene>
    <name evidence="3" type="ORF">F5Z01DRAFT_349117</name>
</gene>
<dbReference type="InterPro" id="IPR029044">
    <property type="entry name" value="Nucleotide-diphossugar_trans"/>
</dbReference>
<dbReference type="AlphaFoldDB" id="A0A9P7ZFI5"/>
<dbReference type="GO" id="GO:0016740">
    <property type="term" value="F:transferase activity"/>
    <property type="evidence" value="ECO:0007669"/>
    <property type="project" value="UniProtKB-KW"/>
</dbReference>
<dbReference type="GeneID" id="70290153"/>
<keyword evidence="2" id="KW-0732">Signal</keyword>
<keyword evidence="4" id="KW-1185">Reference proteome</keyword>
<protein>
    <submittedName>
        <fullName evidence="3">AlphaN-acetylglucosamine transferase</fullName>
    </submittedName>
</protein>
<dbReference type="InterPro" id="IPR050587">
    <property type="entry name" value="GNT1/Glycosyltrans_8"/>
</dbReference>